<protein>
    <submittedName>
        <fullName evidence="2">Cellulose biosynthesis protein CelD</fullName>
    </submittedName>
</protein>
<dbReference type="Proteomes" id="UP000000466">
    <property type="component" value="Chromosome"/>
</dbReference>
<dbReference type="Gene3D" id="3.40.630.30">
    <property type="match status" value="1"/>
</dbReference>
<dbReference type="HOGENOM" id="CLU_717415_0_0_6"/>
<dbReference type="EMBL" id="CP003746">
    <property type="protein sequence ID" value="AFU98974.2"/>
    <property type="molecule type" value="Genomic_DNA"/>
</dbReference>
<dbReference type="AlphaFoldDB" id="K4KIJ5"/>
<name>K4KIJ5_SIMAS</name>
<keyword evidence="3" id="KW-1185">Reference proteome</keyword>
<evidence type="ECO:0000313" key="2">
    <source>
        <dbReference type="EMBL" id="AFU98974.2"/>
    </source>
</evidence>
<dbReference type="InterPro" id="IPR016181">
    <property type="entry name" value="Acyl_CoA_acyltransferase"/>
</dbReference>
<dbReference type="InterPro" id="IPR038740">
    <property type="entry name" value="BioF2-like_GNAT_dom"/>
</dbReference>
<evidence type="ECO:0000259" key="1">
    <source>
        <dbReference type="Pfam" id="PF13480"/>
    </source>
</evidence>
<evidence type="ECO:0000313" key="3">
    <source>
        <dbReference type="Proteomes" id="UP000000466"/>
    </source>
</evidence>
<sequence length="351" mass="39536">MTTGNFSFQYVWGAEGLLTIREAWEHLTDANPVRRFFTDWAWYYLLETQLNERPFLYIVCSQQNQIRAILPLEQTQQKRGPIELKALRTPKSAALNLYDIVTDTATDPSLINELLHSLSLSAKVSWDLLDLELIPASGDLASLIGNAGLTLDRMGASYYAESQSIHTLSKKQLRNAERLKRKATEDFGPVRIEQATTPAELDQAYNLLLDLESSGWKGERGTAIIHDVSLNNFYRALLSEYGTANTAAIHILYFGTHPVAGELMLRIENSLQILKIGFDDTFRAYGPGTILMSETLQSCATGEAENVHLVTAPSWAERWHLQEDPVMTFHNYNKTTRSLLFRAAKRAAKII</sequence>
<gene>
    <name evidence="2" type="ordered locus">M5M_08935</name>
</gene>
<organism evidence="2 3">
    <name type="scientific">Simiduia agarivorans (strain DSM 21679 / JCM 13881 / BCRC 17597 / SA1)</name>
    <dbReference type="NCBI Taxonomy" id="1117647"/>
    <lineage>
        <taxon>Bacteria</taxon>
        <taxon>Pseudomonadati</taxon>
        <taxon>Pseudomonadota</taxon>
        <taxon>Gammaproteobacteria</taxon>
        <taxon>Cellvibrionales</taxon>
        <taxon>Cellvibrionaceae</taxon>
        <taxon>Simiduia</taxon>
    </lineage>
</organism>
<accession>K4KIJ5</accession>
<dbReference type="eggNOG" id="COG5653">
    <property type="taxonomic scope" value="Bacteria"/>
</dbReference>
<dbReference type="STRING" id="1117647.M5M_08935"/>
<dbReference type="Pfam" id="PF13480">
    <property type="entry name" value="Acetyltransf_6"/>
    <property type="match status" value="1"/>
</dbReference>
<dbReference type="SUPFAM" id="SSF55729">
    <property type="entry name" value="Acyl-CoA N-acyltransferases (Nat)"/>
    <property type="match status" value="1"/>
</dbReference>
<dbReference type="KEGG" id="saga:M5M_08935"/>
<proteinExistence type="predicted"/>
<reference evidence="2 3" key="1">
    <citation type="journal article" date="2013" name="Genome Announc.">
        <title>Complete genome sequence of Simiduia agarivorans SA1(T), a marine bacterium able to degrade a variety of polysaccharides.</title>
        <authorList>
            <person name="Lin S.Y."/>
            <person name="Shieh W.Y."/>
            <person name="Chen J.S."/>
            <person name="Tang S.L."/>
        </authorList>
    </citation>
    <scope>NUCLEOTIDE SEQUENCE [LARGE SCALE GENOMIC DNA]</scope>
    <source>
        <strain evidence="3">DSM 21679 / JCM 13881 / BCRC 17597 / SA1</strain>
    </source>
</reference>
<feature type="domain" description="BioF2-like acetyltransferase" evidence="1">
    <location>
        <begin position="171"/>
        <end position="311"/>
    </location>
</feature>